<gene>
    <name evidence="2" type="ORF">C4561_01835</name>
</gene>
<evidence type="ECO:0000313" key="3">
    <source>
        <dbReference type="Proteomes" id="UP000265540"/>
    </source>
</evidence>
<protein>
    <submittedName>
        <fullName evidence="2">Uncharacterized protein</fullName>
    </submittedName>
</protein>
<proteinExistence type="predicted"/>
<name>A0A3A4ZLU6_UNCKA</name>
<comment type="caution">
    <text evidence="2">The sequence shown here is derived from an EMBL/GenBank/DDBJ whole genome shotgun (WGS) entry which is preliminary data.</text>
</comment>
<dbReference type="Proteomes" id="UP000265540">
    <property type="component" value="Unassembled WGS sequence"/>
</dbReference>
<evidence type="ECO:0000256" key="1">
    <source>
        <dbReference type="SAM" id="MobiDB-lite"/>
    </source>
</evidence>
<reference evidence="2 3" key="1">
    <citation type="journal article" date="2017" name="ISME J.">
        <title>Energy and carbon metabolisms in a deep terrestrial subsurface fluid microbial community.</title>
        <authorList>
            <person name="Momper L."/>
            <person name="Jungbluth S.P."/>
            <person name="Lee M.D."/>
            <person name="Amend J.P."/>
        </authorList>
    </citation>
    <scope>NUCLEOTIDE SEQUENCE [LARGE SCALE GENOMIC DNA]</scope>
    <source>
        <strain evidence="2">SURF_46</strain>
    </source>
</reference>
<feature type="compositionally biased region" description="Low complexity" evidence="1">
    <location>
        <begin position="28"/>
        <end position="47"/>
    </location>
</feature>
<organism evidence="2 3">
    <name type="scientific">candidate division WWE3 bacterium</name>
    <dbReference type="NCBI Taxonomy" id="2053526"/>
    <lineage>
        <taxon>Bacteria</taxon>
        <taxon>Katanobacteria</taxon>
    </lineage>
</organism>
<sequence>MKKNQDEKVKGTGDEAKIEPTESASIVSEGAGDLAAASSSLSVADSAGNNEIKLEEAVAPPKEESTPPEPATRPKSKLPFESNLEWKKIQRKKYAYADQPYAPTFFYNVWEREELGDRFDFVQDISSAFVLLNDRLPNSGDVVHVRFPGTVKDVINRYEVRDVYECQAPRKDKIIFCWISLKMKDRDVSKPQSELILNRAYFAYVERVEKIIKSKNE</sequence>
<accession>A0A3A4ZLU6</accession>
<feature type="compositionally biased region" description="Basic and acidic residues" evidence="1">
    <location>
        <begin position="1"/>
        <end position="20"/>
    </location>
</feature>
<feature type="compositionally biased region" description="Basic and acidic residues" evidence="1">
    <location>
        <begin position="52"/>
        <end position="65"/>
    </location>
</feature>
<dbReference type="AlphaFoldDB" id="A0A3A4ZLU6"/>
<feature type="region of interest" description="Disordered" evidence="1">
    <location>
        <begin position="1"/>
        <end position="77"/>
    </location>
</feature>
<evidence type="ECO:0000313" key="2">
    <source>
        <dbReference type="EMBL" id="RJR27670.1"/>
    </source>
</evidence>
<dbReference type="EMBL" id="QZJF01000008">
    <property type="protein sequence ID" value="RJR27670.1"/>
    <property type="molecule type" value="Genomic_DNA"/>
</dbReference>